<dbReference type="PANTHER" id="PTHR33336">
    <property type="entry name" value="QUINOL MONOOXYGENASE YGIN-RELATED"/>
    <property type="match status" value="1"/>
</dbReference>
<dbReference type="PROSITE" id="PS51257">
    <property type="entry name" value="PROKAR_LIPOPROTEIN"/>
    <property type="match status" value="1"/>
</dbReference>
<dbReference type="Gene3D" id="3.30.70.100">
    <property type="match status" value="1"/>
</dbReference>
<dbReference type="Pfam" id="PF03992">
    <property type="entry name" value="ABM"/>
    <property type="match status" value="1"/>
</dbReference>
<evidence type="ECO:0000259" key="2">
    <source>
        <dbReference type="PROSITE" id="PS51725"/>
    </source>
</evidence>
<feature type="domain" description="ABM" evidence="2">
    <location>
        <begin position="43"/>
        <end position="139"/>
    </location>
</feature>
<evidence type="ECO:0000313" key="3">
    <source>
        <dbReference type="EMBL" id="MBU3826973.1"/>
    </source>
</evidence>
<dbReference type="EMBL" id="JAHLFG010000062">
    <property type="protein sequence ID" value="MBU3826973.1"/>
    <property type="molecule type" value="Genomic_DNA"/>
</dbReference>
<feature type="chain" id="PRO_5039140807" evidence="1">
    <location>
        <begin position="22"/>
        <end position="148"/>
    </location>
</feature>
<accession>A0A9E2KNW6</accession>
<organism evidence="3 4">
    <name type="scientific">Candidatus Anaerobiospirillum merdipullorum</name>
    <dbReference type="NCBI Taxonomy" id="2838450"/>
    <lineage>
        <taxon>Bacteria</taxon>
        <taxon>Pseudomonadati</taxon>
        <taxon>Pseudomonadota</taxon>
        <taxon>Gammaproteobacteria</taxon>
        <taxon>Aeromonadales</taxon>
        <taxon>Succinivibrionaceae</taxon>
        <taxon>Anaerobiospirillum</taxon>
    </lineage>
</organism>
<sequence length="148" mass="16663">MRKLLLSGLAVAVLSLTACQAQTTTTTAENTTAQAVDPYADDIFRISRIEIDPKRIDEYKAILKEEADTSYAVEPGVRTLFAMFEKDESHKLYILEIYDSPEQYKSHIASPWFQKYKQGTLDMVTELELIDCDPLSPAMQIKAPQAAQ</sequence>
<name>A0A9E2KNW6_9GAMM</name>
<gene>
    <name evidence="3" type="ORF">IAA31_05735</name>
</gene>
<dbReference type="PANTHER" id="PTHR33336:SF3">
    <property type="entry name" value="ABM DOMAIN-CONTAINING PROTEIN"/>
    <property type="match status" value="1"/>
</dbReference>
<dbReference type="PROSITE" id="PS51725">
    <property type="entry name" value="ABM"/>
    <property type="match status" value="1"/>
</dbReference>
<keyword evidence="3" id="KW-0503">Monooxygenase</keyword>
<evidence type="ECO:0000256" key="1">
    <source>
        <dbReference type="SAM" id="SignalP"/>
    </source>
</evidence>
<dbReference type="GO" id="GO:0004497">
    <property type="term" value="F:monooxygenase activity"/>
    <property type="evidence" value="ECO:0007669"/>
    <property type="project" value="UniProtKB-KW"/>
</dbReference>
<reference evidence="3" key="2">
    <citation type="submission" date="2021-04" db="EMBL/GenBank/DDBJ databases">
        <authorList>
            <person name="Gilroy R."/>
        </authorList>
    </citation>
    <scope>NUCLEOTIDE SEQUENCE</scope>
    <source>
        <strain evidence="3">687</strain>
    </source>
</reference>
<feature type="signal peptide" evidence="1">
    <location>
        <begin position="1"/>
        <end position="21"/>
    </location>
</feature>
<dbReference type="AlphaFoldDB" id="A0A9E2KNW6"/>
<keyword evidence="1" id="KW-0732">Signal</keyword>
<comment type="caution">
    <text evidence="3">The sequence shown here is derived from an EMBL/GenBank/DDBJ whole genome shotgun (WGS) entry which is preliminary data.</text>
</comment>
<dbReference type="InterPro" id="IPR011008">
    <property type="entry name" value="Dimeric_a/b-barrel"/>
</dbReference>
<proteinExistence type="predicted"/>
<dbReference type="SUPFAM" id="SSF54909">
    <property type="entry name" value="Dimeric alpha+beta barrel"/>
    <property type="match status" value="1"/>
</dbReference>
<protein>
    <submittedName>
        <fullName evidence="3">Antibiotic biosynthesis monooxygenase</fullName>
    </submittedName>
</protein>
<evidence type="ECO:0000313" key="4">
    <source>
        <dbReference type="Proteomes" id="UP000824150"/>
    </source>
</evidence>
<dbReference type="InterPro" id="IPR007138">
    <property type="entry name" value="ABM_dom"/>
</dbReference>
<keyword evidence="3" id="KW-0560">Oxidoreductase</keyword>
<reference evidence="3" key="1">
    <citation type="journal article" date="2021" name="PeerJ">
        <title>Extensive microbial diversity within the chicken gut microbiome revealed by metagenomics and culture.</title>
        <authorList>
            <person name="Gilroy R."/>
            <person name="Ravi A."/>
            <person name="Getino M."/>
            <person name="Pursley I."/>
            <person name="Horton D.L."/>
            <person name="Alikhan N.F."/>
            <person name="Baker D."/>
            <person name="Gharbi K."/>
            <person name="Hall N."/>
            <person name="Watson M."/>
            <person name="Adriaenssens E.M."/>
            <person name="Foster-Nyarko E."/>
            <person name="Jarju S."/>
            <person name="Secka A."/>
            <person name="Antonio M."/>
            <person name="Oren A."/>
            <person name="Chaudhuri R.R."/>
            <person name="La Ragione R."/>
            <person name="Hildebrand F."/>
            <person name="Pallen M.J."/>
        </authorList>
    </citation>
    <scope>NUCLEOTIDE SEQUENCE</scope>
    <source>
        <strain evidence="3">687</strain>
    </source>
</reference>
<dbReference type="Proteomes" id="UP000824150">
    <property type="component" value="Unassembled WGS sequence"/>
</dbReference>
<dbReference type="InterPro" id="IPR050744">
    <property type="entry name" value="AI-2_Isomerase_LsrG"/>
</dbReference>